<keyword evidence="2" id="KW-0274">FAD</keyword>
<keyword evidence="5" id="KW-1133">Transmembrane helix</keyword>
<dbReference type="PRINTS" id="PR00420">
    <property type="entry name" value="RNGMNOXGNASE"/>
</dbReference>
<dbReference type="Proteomes" id="UP000717328">
    <property type="component" value="Unassembled WGS sequence"/>
</dbReference>
<evidence type="ECO:0000256" key="5">
    <source>
        <dbReference type="SAM" id="Phobius"/>
    </source>
</evidence>
<reference evidence="7" key="1">
    <citation type="submission" date="2021-02" db="EMBL/GenBank/DDBJ databases">
        <authorList>
            <person name="Nieuwenhuis M."/>
            <person name="Van De Peppel L.J.J."/>
        </authorList>
    </citation>
    <scope>NUCLEOTIDE SEQUENCE</scope>
    <source>
        <strain evidence="7">D49</strain>
    </source>
</reference>
<keyword evidence="8" id="KW-1185">Reference proteome</keyword>
<name>A0A9P7GK71_9AGAR</name>
<keyword evidence="5" id="KW-0812">Transmembrane</keyword>
<dbReference type="InterPro" id="IPR036188">
    <property type="entry name" value="FAD/NAD-bd_sf"/>
</dbReference>
<dbReference type="GO" id="GO:0004497">
    <property type="term" value="F:monooxygenase activity"/>
    <property type="evidence" value="ECO:0007669"/>
    <property type="project" value="UniProtKB-KW"/>
</dbReference>
<keyword evidence="1" id="KW-0285">Flavoprotein</keyword>
<dbReference type="Gene3D" id="3.50.50.60">
    <property type="entry name" value="FAD/NAD(P)-binding domain"/>
    <property type="match status" value="1"/>
</dbReference>
<feature type="domain" description="FAD-binding" evidence="6">
    <location>
        <begin position="15"/>
        <end position="378"/>
    </location>
</feature>
<dbReference type="EMBL" id="JABCKI010000580">
    <property type="protein sequence ID" value="KAG5650043.1"/>
    <property type="molecule type" value="Genomic_DNA"/>
</dbReference>
<dbReference type="PANTHER" id="PTHR46972">
    <property type="entry name" value="MONOOXYGENASE ASQM-RELATED"/>
    <property type="match status" value="1"/>
</dbReference>
<protein>
    <recommendedName>
        <fullName evidence="6">FAD-binding domain-containing protein</fullName>
    </recommendedName>
</protein>
<evidence type="ECO:0000313" key="7">
    <source>
        <dbReference type="EMBL" id="KAG5650043.1"/>
    </source>
</evidence>
<keyword evidence="5" id="KW-0472">Membrane</keyword>
<evidence type="ECO:0000256" key="4">
    <source>
        <dbReference type="ARBA" id="ARBA00023033"/>
    </source>
</evidence>
<evidence type="ECO:0000313" key="8">
    <source>
        <dbReference type="Proteomes" id="UP000717328"/>
    </source>
</evidence>
<organism evidence="7 8">
    <name type="scientific">Sphagnurus paluster</name>
    <dbReference type="NCBI Taxonomy" id="117069"/>
    <lineage>
        <taxon>Eukaryota</taxon>
        <taxon>Fungi</taxon>
        <taxon>Dikarya</taxon>
        <taxon>Basidiomycota</taxon>
        <taxon>Agaricomycotina</taxon>
        <taxon>Agaricomycetes</taxon>
        <taxon>Agaricomycetidae</taxon>
        <taxon>Agaricales</taxon>
        <taxon>Tricholomatineae</taxon>
        <taxon>Lyophyllaceae</taxon>
        <taxon>Sphagnurus</taxon>
    </lineage>
</organism>
<keyword evidence="3" id="KW-0560">Oxidoreductase</keyword>
<evidence type="ECO:0000256" key="2">
    <source>
        <dbReference type="ARBA" id="ARBA00022827"/>
    </source>
</evidence>
<accession>A0A9P7GK71</accession>
<dbReference type="OrthoDB" id="655030at2759"/>
<dbReference type="InterPro" id="IPR002938">
    <property type="entry name" value="FAD-bd"/>
</dbReference>
<evidence type="ECO:0000259" key="6">
    <source>
        <dbReference type="Pfam" id="PF01494"/>
    </source>
</evidence>
<evidence type="ECO:0000256" key="1">
    <source>
        <dbReference type="ARBA" id="ARBA00022630"/>
    </source>
</evidence>
<proteinExistence type="predicted"/>
<dbReference type="SUPFAM" id="SSF51905">
    <property type="entry name" value="FAD/NAD(P)-binding domain"/>
    <property type="match status" value="1"/>
</dbReference>
<gene>
    <name evidence="7" type="ORF">H0H81_000980</name>
</gene>
<evidence type="ECO:0000256" key="3">
    <source>
        <dbReference type="ARBA" id="ARBA00023002"/>
    </source>
</evidence>
<feature type="transmembrane region" description="Helical" evidence="5">
    <location>
        <begin position="12"/>
        <end position="32"/>
    </location>
</feature>
<reference evidence="7" key="2">
    <citation type="submission" date="2021-10" db="EMBL/GenBank/DDBJ databases">
        <title>Phylogenomics reveals ancestral predisposition of the termite-cultivated fungus Termitomyces towards a domesticated lifestyle.</title>
        <authorList>
            <person name="Auxier B."/>
            <person name="Grum-Grzhimaylo A."/>
            <person name="Cardenas M.E."/>
            <person name="Lodge J.D."/>
            <person name="Laessoe T."/>
            <person name="Pedersen O."/>
            <person name="Smith M.E."/>
            <person name="Kuyper T.W."/>
            <person name="Franco-Molano E.A."/>
            <person name="Baroni T.J."/>
            <person name="Aanen D.K."/>
        </authorList>
    </citation>
    <scope>NUCLEOTIDE SEQUENCE</scope>
    <source>
        <strain evidence="7">D49</strain>
    </source>
</reference>
<dbReference type="Pfam" id="PF01494">
    <property type="entry name" value="FAD_binding_3"/>
    <property type="match status" value="1"/>
</dbReference>
<comment type="caution">
    <text evidence="7">The sequence shown here is derived from an EMBL/GenBank/DDBJ whole genome shotgun (WGS) entry which is preliminary data.</text>
</comment>
<dbReference type="PANTHER" id="PTHR46972:SF1">
    <property type="entry name" value="FAD DEPENDENT OXIDOREDUCTASE DOMAIN-CONTAINING PROTEIN"/>
    <property type="match status" value="1"/>
</dbReference>
<dbReference type="GO" id="GO:0071949">
    <property type="term" value="F:FAD binding"/>
    <property type="evidence" value="ECO:0007669"/>
    <property type="project" value="InterPro"/>
</dbReference>
<dbReference type="AlphaFoldDB" id="A0A9P7GK71"/>
<sequence>MSYRIFWKNIMPLNIAIIGGGPVGLTLARLLLAPPSNINVTIFERDASPVSQTTKGGTLDLRPDTGLAAIDAAGLRPAFDRVARSNPESGSWVIADRSGKRLFEKPVNPQTANKHPEIDRGHLRTILLDGLPDDTIRWGARLTSIADDGTLTFADSTLNAHVSQYDLVVGADGAWSKVRAHITPSGPVFSGIGGFEMHVLAEEAERVGLAREVGGGLYWAVGGGRAVGAQRLSNGTVMVYAMMSTRIAGEVTKICDECGGDWARVREHVRGIFEENGWAGEILAWMDAADPKTMRVWPLYEYELPDGHVWEHRDGWTLVGDAAHVITPFAGEGVNSGMRDALELSKRLRALENRDALDAVVKEYEEEMFARMRPVMMRTLKNKELRFNADAPSEVYLNILRERMKPK</sequence>
<keyword evidence="4" id="KW-0503">Monooxygenase</keyword>